<organism evidence="1 2">
    <name type="scientific">Trypanosoma theileri</name>
    <dbReference type="NCBI Taxonomy" id="67003"/>
    <lineage>
        <taxon>Eukaryota</taxon>
        <taxon>Discoba</taxon>
        <taxon>Euglenozoa</taxon>
        <taxon>Kinetoplastea</taxon>
        <taxon>Metakinetoplastina</taxon>
        <taxon>Trypanosomatida</taxon>
        <taxon>Trypanosomatidae</taxon>
        <taxon>Trypanosoma</taxon>
    </lineage>
</organism>
<proteinExistence type="predicted"/>
<evidence type="ECO:0000313" key="1">
    <source>
        <dbReference type="EMBL" id="ORC88532.1"/>
    </source>
</evidence>
<name>A0A1X0NV26_9TRYP</name>
<sequence length="144" mass="15859">MSLEDRGAVVVWEGEWPSLRRRVAAIRRAAWVPAAALAGFFDVAGHIATAKIYTARADRFVTEQTAIASEQLRTRRWILPAAGISSLSVFVVVKSAPWGTYKALRNGTATALLLTCFLFPREIITAIDERLPFSTRNVKGNGEE</sequence>
<dbReference type="AlphaFoldDB" id="A0A1X0NV26"/>
<dbReference type="EMBL" id="NBCO01000016">
    <property type="protein sequence ID" value="ORC88532.1"/>
    <property type="molecule type" value="Genomic_DNA"/>
</dbReference>
<dbReference type="RefSeq" id="XP_028882598.1">
    <property type="nucleotide sequence ID" value="XM_029026042.1"/>
</dbReference>
<comment type="caution">
    <text evidence="1">The sequence shown here is derived from an EMBL/GenBank/DDBJ whole genome shotgun (WGS) entry which is preliminary data.</text>
</comment>
<dbReference type="GeneID" id="39985822"/>
<protein>
    <submittedName>
        <fullName evidence="1">Uncharacterized protein</fullName>
    </submittedName>
</protein>
<reference evidence="1 2" key="1">
    <citation type="submission" date="2017-03" db="EMBL/GenBank/DDBJ databases">
        <title>An alternative strategy for trypanosome survival in the mammalian bloodstream revealed through genome and transcriptome analysis of the ubiquitous bovine parasite Trypanosoma (Megatrypanum) theileri.</title>
        <authorList>
            <person name="Kelly S."/>
            <person name="Ivens A."/>
            <person name="Mott A."/>
            <person name="O'Neill E."/>
            <person name="Emms D."/>
            <person name="Macleod O."/>
            <person name="Voorheis P."/>
            <person name="Matthews J."/>
            <person name="Matthews K."/>
            <person name="Carrington M."/>
        </authorList>
    </citation>
    <scope>NUCLEOTIDE SEQUENCE [LARGE SCALE GENOMIC DNA]</scope>
    <source>
        <strain evidence="1">Edinburgh</strain>
    </source>
</reference>
<gene>
    <name evidence="1" type="ORF">TM35_000161700</name>
</gene>
<keyword evidence="2" id="KW-1185">Reference proteome</keyword>
<dbReference type="Proteomes" id="UP000192257">
    <property type="component" value="Unassembled WGS sequence"/>
</dbReference>
<dbReference type="VEuPathDB" id="TriTrypDB:TM35_000161700"/>
<dbReference type="OrthoDB" id="261844at2759"/>
<accession>A0A1X0NV26</accession>
<evidence type="ECO:0000313" key="2">
    <source>
        <dbReference type="Proteomes" id="UP000192257"/>
    </source>
</evidence>